<proteinExistence type="predicted"/>
<gene>
    <name evidence="1" type="ORF">BECKLFY1418C_GA0070996_106220</name>
</gene>
<organism evidence="1">
    <name type="scientific">Candidatus Kentrum sp. LFY</name>
    <dbReference type="NCBI Taxonomy" id="2126342"/>
    <lineage>
        <taxon>Bacteria</taxon>
        <taxon>Pseudomonadati</taxon>
        <taxon>Pseudomonadota</taxon>
        <taxon>Gammaproteobacteria</taxon>
        <taxon>Candidatus Kentrum</taxon>
    </lineage>
</organism>
<evidence type="ECO:0000313" key="1">
    <source>
        <dbReference type="EMBL" id="VFK19750.1"/>
    </source>
</evidence>
<sequence length="50" mass="5561">MNHSCLTGGGHCRFKVCLQFGHNRIFVFPIRKEHHEDSAGHRLEGGGEAS</sequence>
<protein>
    <submittedName>
        <fullName evidence="1">Uncharacterized protein</fullName>
    </submittedName>
</protein>
<accession>A0A450WRV9</accession>
<name>A0A450WRV9_9GAMM</name>
<reference evidence="1" key="1">
    <citation type="submission" date="2019-02" db="EMBL/GenBank/DDBJ databases">
        <authorList>
            <person name="Gruber-Vodicka R. H."/>
            <person name="Seah K. B. B."/>
        </authorList>
    </citation>
    <scope>NUCLEOTIDE SEQUENCE</scope>
    <source>
        <strain evidence="1">BECK_BY7</strain>
    </source>
</reference>
<dbReference type="EMBL" id="CAADFN010000062">
    <property type="protein sequence ID" value="VFK19750.1"/>
    <property type="molecule type" value="Genomic_DNA"/>
</dbReference>
<dbReference type="AlphaFoldDB" id="A0A450WRV9"/>